<proteinExistence type="predicted"/>
<feature type="compositionally biased region" description="Basic and acidic residues" evidence="1">
    <location>
        <begin position="196"/>
        <end position="215"/>
    </location>
</feature>
<dbReference type="PANTHER" id="PTHR31434">
    <property type="entry name" value="S PHASE CYCLIN A-ASSOCIATED PROTEIN IN THE ENDOPLASMIC RETICULUM"/>
    <property type="match status" value="1"/>
</dbReference>
<evidence type="ECO:0000256" key="1">
    <source>
        <dbReference type="SAM" id="MobiDB-lite"/>
    </source>
</evidence>
<dbReference type="Proteomes" id="UP001432322">
    <property type="component" value="Unassembled WGS sequence"/>
</dbReference>
<name>A0AAV5X1I9_9BILA</name>
<sequence>IRDNLNWEKATRLKGFLQKVEEVREKRAALIERKRLLMESRLRTAKENRDRNLEEIVRKAREDEAKVKEAQLNHTLEMGNMRMDQQMREQRNESRRQEIAEERVKKHEEKAAKEAAAEERRRMNDTRSECSVRSEIVTEGEEQRAETPVVIEEEQEEVLTTNLPETREVDEEKEVKEEEKVVEKKEKKRKSNKDKKKGEERATVEKDEEEEKKMEMNGVEMREEEEKEHPWGEIITNWASGGAMLCDEKRLRCAECAVELRSEWEAVAHVLDTVGGRHRLDEKGGPEGRRERMIDCLTVNVKLLPKKQEAERKESVSAKNKKRRTKRGEAVRLKESVEALARAIGGGHGPSVDLWRDVFTSVGEAAVVGEHALREMSVFGKRNAQKKKAVEAVAAFVEECGKEKESDSILATVIDGSLRVLVSDRSIRGAGKEREEKETREIEEAVFGLLRCLSKESSEAFGRLFASPHHSLRLASVLLSRVDALRTERKALKRVLQPVTGRAAATAGAGPLATTLQLGVFELLMRLAGMGGGEGQILLCLLEAPRRLATLPIAHLMQPPNRHILLSTLIALTRDNEEVLQSLKQHLSPWHCVQFLKSEIDRTKCICPLHAVLPTRESITAAIHYYEKAM</sequence>
<gene>
    <name evidence="2" type="ORF">PFISCL1PPCAC_28937</name>
</gene>
<feature type="region of interest" description="Disordered" evidence="1">
    <location>
        <begin position="88"/>
        <end position="228"/>
    </location>
</feature>
<comment type="caution">
    <text evidence="2">The sequence shown here is derived from an EMBL/GenBank/DDBJ whole genome shotgun (WGS) entry which is preliminary data.</text>
</comment>
<evidence type="ECO:0000313" key="2">
    <source>
        <dbReference type="EMBL" id="GMT37640.1"/>
    </source>
</evidence>
<dbReference type="AlphaFoldDB" id="A0AAV5X1I9"/>
<evidence type="ECO:0000313" key="3">
    <source>
        <dbReference type="Proteomes" id="UP001432322"/>
    </source>
</evidence>
<feature type="compositionally biased region" description="Basic and acidic residues" evidence="1">
    <location>
        <begin position="88"/>
        <end position="132"/>
    </location>
</feature>
<feature type="region of interest" description="Disordered" evidence="1">
    <location>
        <begin position="308"/>
        <end position="328"/>
    </location>
</feature>
<protein>
    <submittedName>
        <fullName evidence="2">Uncharacterized protein</fullName>
    </submittedName>
</protein>
<keyword evidence="3" id="KW-1185">Reference proteome</keyword>
<dbReference type="EMBL" id="BTSY01000206">
    <property type="protein sequence ID" value="GMT37640.1"/>
    <property type="molecule type" value="Genomic_DNA"/>
</dbReference>
<feature type="compositionally biased region" description="Basic residues" evidence="1">
    <location>
        <begin position="186"/>
        <end position="195"/>
    </location>
</feature>
<accession>A0AAV5X1I9</accession>
<feature type="non-terminal residue" evidence="2">
    <location>
        <position position="1"/>
    </location>
</feature>
<dbReference type="PANTHER" id="PTHR31434:SF2">
    <property type="entry name" value="S PHASE CYCLIN A-ASSOCIATED PROTEIN IN THE ENDOPLASMIC RETICULUM"/>
    <property type="match status" value="1"/>
</dbReference>
<organism evidence="2 3">
    <name type="scientific">Pristionchus fissidentatus</name>
    <dbReference type="NCBI Taxonomy" id="1538716"/>
    <lineage>
        <taxon>Eukaryota</taxon>
        <taxon>Metazoa</taxon>
        <taxon>Ecdysozoa</taxon>
        <taxon>Nematoda</taxon>
        <taxon>Chromadorea</taxon>
        <taxon>Rhabditida</taxon>
        <taxon>Rhabditina</taxon>
        <taxon>Diplogasteromorpha</taxon>
        <taxon>Diplogasteroidea</taxon>
        <taxon>Neodiplogasteridae</taxon>
        <taxon>Pristionchus</taxon>
    </lineage>
</organism>
<feature type="compositionally biased region" description="Basic and acidic residues" evidence="1">
    <location>
        <begin position="173"/>
        <end position="185"/>
    </location>
</feature>
<reference evidence="2" key="1">
    <citation type="submission" date="2023-10" db="EMBL/GenBank/DDBJ databases">
        <title>Genome assembly of Pristionchus species.</title>
        <authorList>
            <person name="Yoshida K."/>
            <person name="Sommer R.J."/>
        </authorList>
    </citation>
    <scope>NUCLEOTIDE SEQUENCE</scope>
    <source>
        <strain evidence="2">RS5133</strain>
    </source>
</reference>